<keyword evidence="8 12" id="KW-0131">Cell cycle</keyword>
<comment type="caution">
    <text evidence="12">Lacks conserved residue(s) required for the propagation of feature annotation.</text>
</comment>
<feature type="binding site" evidence="12">
    <location>
        <position position="94"/>
    </location>
    <ligand>
        <name>UDP-N-acetyl-alpha-D-glucosamine</name>
        <dbReference type="ChEBI" id="CHEBI:57705"/>
    </ligand>
</feature>
<dbReference type="PANTHER" id="PTHR43783">
    <property type="entry name" value="UDP-N-ACETYLGLUCOSAMINE 1-CARBOXYVINYLTRANSFERASE"/>
    <property type="match status" value="1"/>
</dbReference>
<keyword evidence="4 12" id="KW-0132">Cell division</keyword>
<dbReference type="HAMAP" id="MF_00111">
    <property type="entry name" value="MurA"/>
    <property type="match status" value="1"/>
</dbReference>
<proteinExistence type="inferred from homology"/>
<dbReference type="NCBIfam" id="TIGR01072">
    <property type="entry name" value="murA"/>
    <property type="match status" value="1"/>
</dbReference>
<protein>
    <recommendedName>
        <fullName evidence="12">UDP-N-acetylglucosamine 1-carboxyvinyltransferase</fullName>
        <ecNumber evidence="12">2.5.1.7</ecNumber>
    </recommendedName>
    <alternativeName>
        <fullName evidence="12">Enoylpyruvate transferase</fullName>
    </alternativeName>
    <alternativeName>
        <fullName evidence="12">UDP-N-acetylglucosamine enolpyruvyl transferase</fullName>
        <shortName evidence="12">EPT</shortName>
    </alternativeName>
</protein>
<keyword evidence="3 12" id="KW-0963">Cytoplasm</keyword>
<evidence type="ECO:0000259" key="13">
    <source>
        <dbReference type="Pfam" id="PF00275"/>
    </source>
</evidence>
<dbReference type="GO" id="GO:0008360">
    <property type="term" value="P:regulation of cell shape"/>
    <property type="evidence" value="ECO:0007669"/>
    <property type="project" value="UniProtKB-KW"/>
</dbReference>
<feature type="binding site" evidence="12">
    <location>
        <begin position="123"/>
        <end position="127"/>
    </location>
    <ligand>
        <name>UDP-N-acetyl-alpha-D-glucosamine</name>
        <dbReference type="ChEBI" id="CHEBI:57705"/>
    </ligand>
</feature>
<gene>
    <name evidence="12 14" type="primary">murA</name>
    <name evidence="14" type="ORF">COW11_03315</name>
</gene>
<reference evidence="14 15" key="1">
    <citation type="submission" date="2017-09" db="EMBL/GenBank/DDBJ databases">
        <title>Depth-based differentiation of microbial function through sediment-hosted aquifers and enrichment of novel symbionts in the deep terrestrial subsurface.</title>
        <authorList>
            <person name="Probst A.J."/>
            <person name="Ladd B."/>
            <person name="Jarett J.K."/>
            <person name="Geller-Mcgrath D.E."/>
            <person name="Sieber C.M."/>
            <person name="Emerson J.B."/>
            <person name="Anantharaman K."/>
            <person name="Thomas B.C."/>
            <person name="Malmstrom R."/>
            <person name="Stieglmeier M."/>
            <person name="Klingl A."/>
            <person name="Woyke T."/>
            <person name="Ryan C.M."/>
            <person name="Banfield J.F."/>
        </authorList>
    </citation>
    <scope>NUCLEOTIDE SEQUENCE [LARGE SCALE GENOMIC DNA]</scope>
    <source>
        <strain evidence="14">CG12_big_fil_rev_8_21_14_0_65_43_15</strain>
    </source>
</reference>
<accession>A0A2J0LF18</accession>
<comment type="caution">
    <text evidence="14">The sequence shown here is derived from an EMBL/GenBank/DDBJ whole genome shotgun (WGS) entry which is preliminary data.</text>
</comment>
<feature type="modified residue" description="2-(S-cysteinyl)pyruvic acid O-phosphothioketal" evidence="12">
    <location>
        <position position="118"/>
    </location>
</feature>
<feature type="binding site" evidence="12">
    <location>
        <position position="309"/>
    </location>
    <ligand>
        <name>UDP-N-acetyl-alpha-D-glucosamine</name>
        <dbReference type="ChEBI" id="CHEBI:57705"/>
    </ligand>
</feature>
<evidence type="ECO:0000256" key="8">
    <source>
        <dbReference type="ARBA" id="ARBA00023306"/>
    </source>
</evidence>
<evidence type="ECO:0000256" key="4">
    <source>
        <dbReference type="ARBA" id="ARBA00022618"/>
    </source>
</evidence>
<dbReference type="GO" id="GO:0008760">
    <property type="term" value="F:UDP-N-acetylglucosamine 1-carboxyvinyltransferase activity"/>
    <property type="evidence" value="ECO:0007669"/>
    <property type="project" value="UniProtKB-UniRule"/>
</dbReference>
<evidence type="ECO:0000313" key="14">
    <source>
        <dbReference type="EMBL" id="PIW66432.1"/>
    </source>
</evidence>
<dbReference type="UniPathway" id="UPA00219"/>
<keyword evidence="6 12" id="KW-0133">Cell shape</keyword>
<organism evidence="14 15">
    <name type="scientific">Candidatus Taenaricola geysiri</name>
    <dbReference type="NCBI Taxonomy" id="1974752"/>
    <lineage>
        <taxon>Bacteria</taxon>
        <taxon>Pseudomonadati</taxon>
        <taxon>Candidatus Omnitrophota</taxon>
        <taxon>Candidatus Taenaricola</taxon>
    </lineage>
</organism>
<keyword evidence="12" id="KW-0670">Pyruvate</keyword>
<dbReference type="EC" id="2.5.1.7" evidence="12"/>
<evidence type="ECO:0000256" key="7">
    <source>
        <dbReference type="ARBA" id="ARBA00022984"/>
    </source>
</evidence>
<dbReference type="InterPro" id="IPR013792">
    <property type="entry name" value="RNA3'P_cycl/enolpyr_Trfase_a/b"/>
</dbReference>
<dbReference type="Proteomes" id="UP000231267">
    <property type="component" value="Unassembled WGS sequence"/>
</dbReference>
<evidence type="ECO:0000313" key="15">
    <source>
        <dbReference type="Proteomes" id="UP000231267"/>
    </source>
</evidence>
<dbReference type="InterPro" id="IPR036968">
    <property type="entry name" value="Enolpyruvate_Tfrase_sf"/>
</dbReference>
<keyword evidence="5 12" id="KW-0808">Transferase</keyword>
<dbReference type="GO" id="GO:0005737">
    <property type="term" value="C:cytoplasm"/>
    <property type="evidence" value="ECO:0007669"/>
    <property type="project" value="UniProtKB-SubCell"/>
</dbReference>
<dbReference type="GO" id="GO:0051301">
    <property type="term" value="P:cell division"/>
    <property type="evidence" value="ECO:0007669"/>
    <property type="project" value="UniProtKB-KW"/>
</dbReference>
<dbReference type="InterPro" id="IPR005750">
    <property type="entry name" value="UDP_GlcNAc_COvinyl_MurA"/>
</dbReference>
<evidence type="ECO:0000256" key="6">
    <source>
        <dbReference type="ARBA" id="ARBA00022960"/>
    </source>
</evidence>
<dbReference type="SUPFAM" id="SSF55205">
    <property type="entry name" value="EPT/RTPC-like"/>
    <property type="match status" value="1"/>
</dbReference>
<dbReference type="Gene3D" id="3.65.10.10">
    <property type="entry name" value="Enolpyruvate transferase domain"/>
    <property type="match status" value="2"/>
</dbReference>
<evidence type="ECO:0000256" key="1">
    <source>
        <dbReference type="ARBA" id="ARBA00004496"/>
    </source>
</evidence>
<keyword evidence="7 12" id="KW-0573">Peptidoglycan synthesis</keyword>
<dbReference type="InterPro" id="IPR050068">
    <property type="entry name" value="MurA_subfamily"/>
</dbReference>
<evidence type="ECO:0000256" key="9">
    <source>
        <dbReference type="ARBA" id="ARBA00023316"/>
    </source>
</evidence>
<evidence type="ECO:0000256" key="11">
    <source>
        <dbReference type="ARBA" id="ARBA00047527"/>
    </source>
</evidence>
<feature type="active site" description="Proton donor" evidence="12">
    <location>
        <position position="118"/>
    </location>
</feature>
<feature type="domain" description="Enolpyruvate transferase" evidence="13">
    <location>
        <begin position="7"/>
        <end position="410"/>
    </location>
</feature>
<dbReference type="AlphaFoldDB" id="A0A2J0LF18"/>
<comment type="pathway">
    <text evidence="2 12">Cell wall biogenesis; peptidoglycan biosynthesis.</text>
</comment>
<comment type="catalytic activity">
    <reaction evidence="11 12">
        <text>phosphoenolpyruvate + UDP-N-acetyl-alpha-D-glucosamine = UDP-N-acetyl-3-O-(1-carboxyvinyl)-alpha-D-glucosamine + phosphate</text>
        <dbReference type="Rhea" id="RHEA:18681"/>
        <dbReference type="ChEBI" id="CHEBI:43474"/>
        <dbReference type="ChEBI" id="CHEBI:57705"/>
        <dbReference type="ChEBI" id="CHEBI:58702"/>
        <dbReference type="ChEBI" id="CHEBI:68483"/>
        <dbReference type="EC" id="2.5.1.7"/>
    </reaction>
</comment>
<name>A0A2J0LF18_9BACT</name>
<dbReference type="CDD" id="cd01555">
    <property type="entry name" value="UdpNAET"/>
    <property type="match status" value="1"/>
</dbReference>
<dbReference type="NCBIfam" id="NF006873">
    <property type="entry name" value="PRK09369.1"/>
    <property type="match status" value="1"/>
</dbReference>
<evidence type="ECO:0000256" key="3">
    <source>
        <dbReference type="ARBA" id="ARBA00022490"/>
    </source>
</evidence>
<dbReference type="EMBL" id="PFGP01000078">
    <property type="protein sequence ID" value="PIW66432.1"/>
    <property type="molecule type" value="Genomic_DNA"/>
</dbReference>
<evidence type="ECO:0000256" key="2">
    <source>
        <dbReference type="ARBA" id="ARBA00004752"/>
    </source>
</evidence>
<evidence type="ECO:0000256" key="10">
    <source>
        <dbReference type="ARBA" id="ARBA00038367"/>
    </source>
</evidence>
<comment type="function">
    <text evidence="12">Cell wall formation. Adds enolpyruvyl to UDP-N-acetylglucosamine.</text>
</comment>
<dbReference type="PANTHER" id="PTHR43783:SF1">
    <property type="entry name" value="UDP-N-ACETYLGLUCOSAMINE 1-CARBOXYVINYLTRANSFERASE"/>
    <property type="match status" value="1"/>
</dbReference>
<dbReference type="Pfam" id="PF00275">
    <property type="entry name" value="EPSP_synthase"/>
    <property type="match status" value="1"/>
</dbReference>
<evidence type="ECO:0000256" key="5">
    <source>
        <dbReference type="ARBA" id="ARBA00022679"/>
    </source>
</evidence>
<comment type="similarity">
    <text evidence="10 12">Belongs to the EPSP synthase family. MurA subfamily.</text>
</comment>
<evidence type="ECO:0000256" key="12">
    <source>
        <dbReference type="HAMAP-Rule" id="MF_00111"/>
    </source>
</evidence>
<feature type="binding site" evidence="12">
    <location>
        <begin position="22"/>
        <end position="23"/>
    </location>
    <ligand>
        <name>phosphoenolpyruvate</name>
        <dbReference type="ChEBI" id="CHEBI:58702"/>
    </ligand>
</feature>
<dbReference type="GO" id="GO:0019277">
    <property type="term" value="P:UDP-N-acetylgalactosamine biosynthetic process"/>
    <property type="evidence" value="ECO:0007669"/>
    <property type="project" value="InterPro"/>
</dbReference>
<dbReference type="InterPro" id="IPR001986">
    <property type="entry name" value="Enolpyruvate_Tfrase_dom"/>
</dbReference>
<comment type="subcellular location">
    <subcellularLocation>
        <location evidence="1 12">Cytoplasm</location>
    </subcellularLocation>
</comment>
<dbReference type="GO" id="GO:0071555">
    <property type="term" value="P:cell wall organization"/>
    <property type="evidence" value="ECO:0007669"/>
    <property type="project" value="UniProtKB-KW"/>
</dbReference>
<sequence>MDKINIEGGQRLKGTVQISGAKNAVLPILAAVLLTDEKCVIKNVPPLRDCITMLKILKELGVKSHWCEAERQITIEPRRYTNHVAPYRLVSMMRASFCVLGPLIGKLKRAQVSLPGGCIIGPRPVDLHIKGIKALGVDVKIDHGYIFADGKNLRGGQVYLGGAFGSSVLATANVMTAAVMAKGKTIIENAACEPEIIDLAEFLIKMGAKIKGHRTHTMEIEGVKKLGGAVHAVIPDRIEAGTYMIAAAVTNGDVTIKNVIPEHMGAVIDKLQQAGIKIIRSADSIRVKGRVHLKPVDVTTLPYPGFPTDMQAQMMSLMSITEGISVITEKIYPDRFMHISELNRMGAEIMLEGASAIVKGVKSLSGAPVMASDLRASAALVLAGLVAKGKTEISRVYHLDRGYERVEEKLFALGARIWREKEK</sequence>
<feature type="binding site" evidence="12">
    <location>
        <position position="331"/>
    </location>
    <ligand>
        <name>UDP-N-acetyl-alpha-D-glucosamine</name>
        <dbReference type="ChEBI" id="CHEBI:57705"/>
    </ligand>
</feature>
<dbReference type="GO" id="GO:0009252">
    <property type="term" value="P:peptidoglycan biosynthetic process"/>
    <property type="evidence" value="ECO:0007669"/>
    <property type="project" value="UniProtKB-UniRule"/>
</dbReference>
<keyword evidence="9 12" id="KW-0961">Cell wall biogenesis/degradation</keyword>